<keyword evidence="3 5" id="KW-1133">Transmembrane helix</keyword>
<proteinExistence type="predicted"/>
<dbReference type="Proteomes" id="UP000838412">
    <property type="component" value="Chromosome 7"/>
</dbReference>
<gene>
    <name evidence="7" type="primary">SLC22A5</name>
    <name evidence="7" type="ORF">BLAG_LOCUS21731</name>
</gene>
<feature type="transmembrane region" description="Helical" evidence="5">
    <location>
        <begin position="349"/>
        <end position="366"/>
    </location>
</feature>
<evidence type="ECO:0000256" key="3">
    <source>
        <dbReference type="ARBA" id="ARBA00022989"/>
    </source>
</evidence>
<dbReference type="AlphaFoldDB" id="A0A8K0A6B8"/>
<evidence type="ECO:0000313" key="8">
    <source>
        <dbReference type="Proteomes" id="UP000838412"/>
    </source>
</evidence>
<dbReference type="Gene3D" id="1.20.1250.20">
    <property type="entry name" value="MFS general substrate transporter like domains"/>
    <property type="match status" value="1"/>
</dbReference>
<dbReference type="GO" id="GO:0016020">
    <property type="term" value="C:membrane"/>
    <property type="evidence" value="ECO:0007669"/>
    <property type="project" value="UniProtKB-SubCell"/>
</dbReference>
<evidence type="ECO:0000256" key="1">
    <source>
        <dbReference type="ARBA" id="ARBA00004141"/>
    </source>
</evidence>
<feature type="transmembrane region" description="Helical" evidence="5">
    <location>
        <begin position="180"/>
        <end position="199"/>
    </location>
</feature>
<dbReference type="EMBL" id="OV696692">
    <property type="protein sequence ID" value="CAH1268956.1"/>
    <property type="molecule type" value="Genomic_DNA"/>
</dbReference>
<feature type="transmembrane region" description="Helical" evidence="5">
    <location>
        <begin position="410"/>
        <end position="431"/>
    </location>
</feature>
<reference evidence="7" key="1">
    <citation type="submission" date="2022-01" db="EMBL/GenBank/DDBJ databases">
        <authorList>
            <person name="Braso-Vives M."/>
        </authorList>
    </citation>
    <scope>NUCLEOTIDE SEQUENCE</scope>
</reference>
<dbReference type="PANTHER" id="PTHR24064">
    <property type="entry name" value="SOLUTE CARRIER FAMILY 22 MEMBER"/>
    <property type="match status" value="1"/>
</dbReference>
<dbReference type="InterPro" id="IPR036259">
    <property type="entry name" value="MFS_trans_sf"/>
</dbReference>
<dbReference type="SUPFAM" id="SSF103473">
    <property type="entry name" value="MFS general substrate transporter"/>
    <property type="match status" value="1"/>
</dbReference>
<dbReference type="Pfam" id="PF00083">
    <property type="entry name" value="Sugar_tr"/>
    <property type="match status" value="1"/>
</dbReference>
<dbReference type="PROSITE" id="PS50850">
    <property type="entry name" value="MFS"/>
    <property type="match status" value="1"/>
</dbReference>
<feature type="transmembrane region" description="Helical" evidence="5">
    <location>
        <begin position="148"/>
        <end position="168"/>
    </location>
</feature>
<dbReference type="CDD" id="cd17317">
    <property type="entry name" value="MFS_SLC22"/>
    <property type="match status" value="1"/>
</dbReference>
<keyword evidence="8" id="KW-1185">Reference proteome</keyword>
<feature type="transmembrane region" description="Helical" evidence="5">
    <location>
        <begin position="471"/>
        <end position="490"/>
    </location>
</feature>
<evidence type="ECO:0000256" key="4">
    <source>
        <dbReference type="ARBA" id="ARBA00023136"/>
    </source>
</evidence>
<evidence type="ECO:0000259" key="6">
    <source>
        <dbReference type="PROSITE" id="PS50850"/>
    </source>
</evidence>
<organism evidence="7 8">
    <name type="scientific">Branchiostoma lanceolatum</name>
    <name type="common">Common lancelet</name>
    <name type="synonym">Amphioxus lanceolatum</name>
    <dbReference type="NCBI Taxonomy" id="7740"/>
    <lineage>
        <taxon>Eukaryota</taxon>
        <taxon>Metazoa</taxon>
        <taxon>Chordata</taxon>
        <taxon>Cephalochordata</taxon>
        <taxon>Leptocardii</taxon>
        <taxon>Amphioxiformes</taxon>
        <taxon>Branchiostomatidae</taxon>
        <taxon>Branchiostoma</taxon>
    </lineage>
</organism>
<feature type="transmembrane region" description="Helical" evidence="5">
    <location>
        <begin position="266"/>
        <end position="285"/>
    </location>
</feature>
<evidence type="ECO:0000256" key="5">
    <source>
        <dbReference type="SAM" id="Phobius"/>
    </source>
</evidence>
<dbReference type="OrthoDB" id="5296287at2759"/>
<comment type="subcellular location">
    <subcellularLocation>
        <location evidence="1">Membrane</location>
        <topology evidence="1">Multi-pass membrane protein</topology>
    </subcellularLocation>
</comment>
<feature type="transmembrane region" description="Helical" evidence="5">
    <location>
        <begin position="502"/>
        <end position="519"/>
    </location>
</feature>
<keyword evidence="4 5" id="KW-0472">Membrane</keyword>
<feature type="transmembrane region" description="Helical" evidence="5">
    <location>
        <begin position="378"/>
        <end position="398"/>
    </location>
</feature>
<feature type="domain" description="Major facilitator superfamily (MFS) profile" evidence="6">
    <location>
        <begin position="93"/>
        <end position="524"/>
    </location>
</feature>
<feature type="transmembrane region" description="Helical" evidence="5">
    <location>
        <begin position="205"/>
        <end position="226"/>
    </location>
</feature>
<evidence type="ECO:0000256" key="2">
    <source>
        <dbReference type="ARBA" id="ARBA00022692"/>
    </source>
</evidence>
<protein>
    <submittedName>
        <fullName evidence="7">SLC22A5 protein</fullName>
    </submittedName>
</protein>
<keyword evidence="2 5" id="KW-0812">Transmembrane</keyword>
<sequence length="566" mass="62780">MVDYEAALEYLGSFGKYQKIKFALLFVMQMPVAFHMLAMSFLAAKVDHHCVLPGLKEAGFEPKDACALNYSIPLVYNEDEGDWVFSKCTRYSDVGIYSLGNLSCPYFATTNETGGRSVEKCDQGWWYDRSQYHESIFTEFDLVCENKAMSNIAQALYMLGVLLGSVGFGQLSDIIGRKKTMLPCLILQIIFGVAAAFAPNLTSFIIFRLIVGAACLGSFLPAFVAVTEMVGTEKRTLVATWCQISFAFGLIIMALLAYLLRSWRHLQLTISLINVPMLPLWWYMIESPRWLQSQGRDKEVERIIREAAKVNGVVVPDSVFTAKKAEPKLDTRKYTVLDLVRTPNMRKRSIIIFFNWLVITMVYYGLGLNTSSLGGNDYINFALAGLVEIPALLGSIYATDYFGRRYPHSAALVLGGIACLFTPYLAPPYVAEHLNPLSITLAMIGKFAVTANFNIIYFWTAEMYPTVVRNVGVGTSSMWARVGGVIYPFVLLSDTAWGPLPYLIFGVLSVTAGAIALLLPETLGVPLPETLEEGEHFGRKWPTQLGVESPGEDVALTKQGLAENKV</sequence>
<accession>A0A8K0A6B8</accession>
<dbReference type="GO" id="GO:0022857">
    <property type="term" value="F:transmembrane transporter activity"/>
    <property type="evidence" value="ECO:0007669"/>
    <property type="project" value="InterPro"/>
</dbReference>
<dbReference type="InterPro" id="IPR005828">
    <property type="entry name" value="MFS_sugar_transport-like"/>
</dbReference>
<feature type="transmembrane region" description="Helical" evidence="5">
    <location>
        <begin position="238"/>
        <end position="260"/>
    </location>
</feature>
<dbReference type="InterPro" id="IPR020846">
    <property type="entry name" value="MFS_dom"/>
</dbReference>
<evidence type="ECO:0000313" key="7">
    <source>
        <dbReference type="EMBL" id="CAH1268956.1"/>
    </source>
</evidence>
<feature type="transmembrane region" description="Helical" evidence="5">
    <location>
        <begin position="437"/>
        <end position="459"/>
    </location>
</feature>
<name>A0A8K0A6B8_BRALA</name>
<feature type="transmembrane region" description="Helical" evidence="5">
    <location>
        <begin position="22"/>
        <end position="44"/>
    </location>
</feature>